<dbReference type="Pfam" id="PF11718">
    <property type="entry name" value="CPSF73-100_C"/>
    <property type="match status" value="1"/>
</dbReference>
<dbReference type="GO" id="GO:0006397">
    <property type="term" value="P:mRNA processing"/>
    <property type="evidence" value="ECO:0007669"/>
    <property type="project" value="UniProtKB-KW"/>
</dbReference>
<keyword evidence="6" id="KW-1185">Reference proteome</keyword>
<evidence type="ECO:0000313" key="6">
    <source>
        <dbReference type="Proteomes" id="UP001154114"/>
    </source>
</evidence>
<dbReference type="OrthoDB" id="10249535at2759"/>
<proteinExistence type="predicted"/>
<protein>
    <recommendedName>
        <fullName evidence="4">Pre-mRNA 3'-end-processing endonuclease polyadenylation factor C-term domain-containing protein</fullName>
    </recommendedName>
</protein>
<dbReference type="GO" id="GO:0005634">
    <property type="term" value="C:nucleus"/>
    <property type="evidence" value="ECO:0007669"/>
    <property type="project" value="UniProtKB-SubCell"/>
</dbReference>
<feature type="domain" description="Pre-mRNA 3'-end-processing endonuclease polyadenylation factor C-term" evidence="4">
    <location>
        <begin position="4"/>
        <end position="144"/>
    </location>
</feature>
<name>A0A9P0BT52_CHRIL</name>
<evidence type="ECO:0000259" key="4">
    <source>
        <dbReference type="SMART" id="SM01098"/>
    </source>
</evidence>
<accession>A0A9P0BT52</accession>
<sequence length="155" mass="17115">MQLAGSIEFLSETRWRVYGCVDLTVENNMITLEWAAQPVSDMYADALVAAILAASALPAPRHLPLAPKLDRMHFKECVIEMLQEMFGEDSVPKMFKGDKLHVTVDDKRADIDLLNMEVRCPEDEAVERAVQSAVSKLYAALAPVRPPPPPPAPSS</sequence>
<comment type="subcellular location">
    <subcellularLocation>
        <location evidence="1">Nucleus</location>
    </subcellularLocation>
</comment>
<evidence type="ECO:0000256" key="3">
    <source>
        <dbReference type="ARBA" id="ARBA00023242"/>
    </source>
</evidence>
<dbReference type="AlphaFoldDB" id="A0A9P0BT52"/>
<evidence type="ECO:0000256" key="2">
    <source>
        <dbReference type="ARBA" id="ARBA00022664"/>
    </source>
</evidence>
<keyword evidence="2" id="KW-0507">mRNA processing</keyword>
<dbReference type="Proteomes" id="UP001154114">
    <property type="component" value="Chromosome 18"/>
</dbReference>
<reference evidence="5" key="1">
    <citation type="submission" date="2021-12" db="EMBL/GenBank/DDBJ databases">
        <authorList>
            <person name="King R."/>
        </authorList>
    </citation>
    <scope>NUCLEOTIDE SEQUENCE</scope>
</reference>
<dbReference type="SMART" id="SM01098">
    <property type="entry name" value="CPSF73-100_C"/>
    <property type="match status" value="1"/>
</dbReference>
<evidence type="ECO:0000313" key="5">
    <source>
        <dbReference type="EMBL" id="CAH0589925.1"/>
    </source>
</evidence>
<organism evidence="5 6">
    <name type="scientific">Chrysodeixis includens</name>
    <name type="common">Soybean looper</name>
    <name type="synonym">Pseudoplusia includens</name>
    <dbReference type="NCBI Taxonomy" id="689277"/>
    <lineage>
        <taxon>Eukaryota</taxon>
        <taxon>Metazoa</taxon>
        <taxon>Ecdysozoa</taxon>
        <taxon>Arthropoda</taxon>
        <taxon>Hexapoda</taxon>
        <taxon>Insecta</taxon>
        <taxon>Pterygota</taxon>
        <taxon>Neoptera</taxon>
        <taxon>Endopterygota</taxon>
        <taxon>Lepidoptera</taxon>
        <taxon>Glossata</taxon>
        <taxon>Ditrysia</taxon>
        <taxon>Noctuoidea</taxon>
        <taxon>Noctuidae</taxon>
        <taxon>Plusiinae</taxon>
        <taxon>Chrysodeixis</taxon>
    </lineage>
</organism>
<dbReference type="InterPro" id="IPR021718">
    <property type="entry name" value="CPSF73-100_C"/>
</dbReference>
<evidence type="ECO:0000256" key="1">
    <source>
        <dbReference type="ARBA" id="ARBA00004123"/>
    </source>
</evidence>
<dbReference type="EMBL" id="LR824021">
    <property type="protein sequence ID" value="CAH0589925.1"/>
    <property type="molecule type" value="Genomic_DNA"/>
</dbReference>
<gene>
    <name evidence="5" type="ORF">CINC_LOCUS4537</name>
</gene>
<keyword evidence="3" id="KW-0539">Nucleus</keyword>